<evidence type="ECO:0000313" key="3">
    <source>
        <dbReference type="Proteomes" id="UP000005240"/>
    </source>
</evidence>
<keyword evidence="3" id="KW-1185">Reference proteome</keyword>
<dbReference type="EMBL" id="ADAS02000375">
    <property type="protein sequence ID" value="OAV87511.1"/>
    <property type="molecule type" value="Genomic_DNA"/>
</dbReference>
<organism evidence="1">
    <name type="scientific">Puccinia triticina (isolate 1-1 / race 1 (BBBD))</name>
    <name type="common">Brown leaf rust fungus</name>
    <dbReference type="NCBI Taxonomy" id="630390"/>
    <lineage>
        <taxon>Eukaryota</taxon>
        <taxon>Fungi</taxon>
        <taxon>Dikarya</taxon>
        <taxon>Basidiomycota</taxon>
        <taxon>Pucciniomycotina</taxon>
        <taxon>Pucciniomycetes</taxon>
        <taxon>Pucciniales</taxon>
        <taxon>Pucciniaceae</taxon>
        <taxon>Puccinia</taxon>
    </lineage>
</organism>
<dbReference type="Proteomes" id="UP000005240">
    <property type="component" value="Unassembled WGS sequence"/>
</dbReference>
<evidence type="ECO:0000313" key="2">
    <source>
        <dbReference type="EnsemblFungi" id="PTTG_12534-t43_3-p1"/>
    </source>
</evidence>
<dbReference type="EnsemblFungi" id="PTTG_12534-t43_3">
    <property type="protein sequence ID" value="PTTG_12534-t43_3-p1"/>
    <property type="gene ID" value="PTTG_12534"/>
</dbReference>
<dbReference type="AlphaFoldDB" id="A0A180G4E5"/>
<reference evidence="1" key="2">
    <citation type="submission" date="2016-05" db="EMBL/GenBank/DDBJ databases">
        <title>Comparative analysis highlights variable genome content of wheat rusts and divergence of the mating loci.</title>
        <authorList>
            <person name="Cuomo C.A."/>
            <person name="Bakkeren G."/>
            <person name="Szabo L."/>
            <person name="Khalil H."/>
            <person name="Joly D."/>
            <person name="Goldberg J."/>
            <person name="Young S."/>
            <person name="Zeng Q."/>
            <person name="Fellers J."/>
        </authorList>
    </citation>
    <scope>NUCLEOTIDE SEQUENCE [LARGE SCALE GENOMIC DNA]</scope>
    <source>
        <strain evidence="1">1-1 BBBD Race 1</strain>
    </source>
</reference>
<proteinExistence type="predicted"/>
<protein>
    <submittedName>
        <fullName evidence="1 2">Uncharacterized protein</fullName>
    </submittedName>
</protein>
<name>A0A180G4E5_PUCT1</name>
<dbReference type="VEuPathDB" id="FungiDB:PTTG_12534"/>
<accession>A0A180G4E5</accession>
<reference evidence="2" key="4">
    <citation type="submission" date="2025-05" db="UniProtKB">
        <authorList>
            <consortium name="EnsemblFungi"/>
        </authorList>
    </citation>
    <scope>IDENTIFICATION</scope>
    <source>
        <strain evidence="2">isolate 1-1 / race 1 (BBBD)</strain>
    </source>
</reference>
<gene>
    <name evidence="1" type="ORF">PTTG_12534</name>
</gene>
<sequence>MPEITLGGFRRLLLARSRPCISSHETGRCAPPLRADAVEYTPGQLESMTADQRIWLAEHPCFCHLCKNPRTNLMLNFSSLSRLWLLHSCVVATEKWSACHWRRSKTWSPPKNLNNMRSNGPETHQHAAHHRRTAFAENGDQLLLYKASVI</sequence>
<evidence type="ECO:0000313" key="1">
    <source>
        <dbReference type="EMBL" id="OAV87511.1"/>
    </source>
</evidence>
<reference evidence="1" key="1">
    <citation type="submission" date="2009-11" db="EMBL/GenBank/DDBJ databases">
        <authorList>
            <consortium name="The Broad Institute Genome Sequencing Platform"/>
            <person name="Ward D."/>
            <person name="Feldgarden M."/>
            <person name="Earl A."/>
            <person name="Young S.K."/>
            <person name="Zeng Q."/>
            <person name="Koehrsen M."/>
            <person name="Alvarado L."/>
            <person name="Berlin A."/>
            <person name="Bochicchio J."/>
            <person name="Borenstein D."/>
            <person name="Chapman S.B."/>
            <person name="Chen Z."/>
            <person name="Engels R."/>
            <person name="Freedman E."/>
            <person name="Gellesch M."/>
            <person name="Goldberg J."/>
            <person name="Griggs A."/>
            <person name="Gujja S."/>
            <person name="Heilman E."/>
            <person name="Heiman D."/>
            <person name="Hepburn T."/>
            <person name="Howarth C."/>
            <person name="Jen D."/>
            <person name="Larson L."/>
            <person name="Lewis B."/>
            <person name="Mehta T."/>
            <person name="Park D."/>
            <person name="Pearson M."/>
            <person name="Roberts A."/>
            <person name="Saif S."/>
            <person name="Shea T."/>
            <person name="Shenoy N."/>
            <person name="Sisk P."/>
            <person name="Stolte C."/>
            <person name="Sykes S."/>
            <person name="Thomson T."/>
            <person name="Walk T."/>
            <person name="White J."/>
            <person name="Yandava C."/>
            <person name="Izard J."/>
            <person name="Baranova O.V."/>
            <person name="Blanton J.M."/>
            <person name="Tanner A.C."/>
            <person name="Dewhirst F.E."/>
            <person name="Haas B."/>
            <person name="Nusbaum C."/>
            <person name="Birren B."/>
        </authorList>
    </citation>
    <scope>NUCLEOTIDE SEQUENCE [LARGE SCALE GENOMIC DNA]</scope>
    <source>
        <strain evidence="1">1-1 BBBD Race 1</strain>
    </source>
</reference>
<reference evidence="2 3" key="3">
    <citation type="journal article" date="2017" name="G3 (Bethesda)">
        <title>Comparative analysis highlights variable genome content of wheat rusts and divergence of the mating loci.</title>
        <authorList>
            <person name="Cuomo C.A."/>
            <person name="Bakkeren G."/>
            <person name="Khalil H.B."/>
            <person name="Panwar V."/>
            <person name="Joly D."/>
            <person name="Linning R."/>
            <person name="Sakthikumar S."/>
            <person name="Song X."/>
            <person name="Adiconis X."/>
            <person name="Fan L."/>
            <person name="Goldberg J.M."/>
            <person name="Levin J.Z."/>
            <person name="Young S."/>
            <person name="Zeng Q."/>
            <person name="Anikster Y."/>
            <person name="Bruce M."/>
            <person name="Wang M."/>
            <person name="Yin C."/>
            <person name="McCallum B."/>
            <person name="Szabo L.J."/>
            <person name="Hulbert S."/>
            <person name="Chen X."/>
            <person name="Fellers J.P."/>
        </authorList>
    </citation>
    <scope>NUCLEOTIDE SEQUENCE</scope>
    <source>
        <strain evidence="3">Isolate 1-1 / race 1 (BBBD)</strain>
        <strain evidence="2">isolate 1-1 / race 1 (BBBD)</strain>
    </source>
</reference>